<gene>
    <name evidence="11" type="ORF">BSL78_13244</name>
</gene>
<feature type="chain" id="PRO_5013943316" description="Selenoprotein O" evidence="10">
    <location>
        <begin position="34"/>
        <end position="327"/>
    </location>
</feature>
<sequence length="327" mass="37188">MAAYCRYQNNSSRSKLTAFFLFVLIILPTNVSGCDRDNVNDSLHSCETQRQSADDGKKSNVLGCRALPNPYLYHGRIEGDGPNISVMSNCANPNGDEKREPTKYVAFENTNKELGGSELASSIQSVNDSLYKDFKKWKFASQKLLRQFSIDKKRGTSFVRFLCSFLQSTSHSFKTNIRWQWLRPRSLGIFLTFTQMLQKVNFWLLAGQLGEVEHTFWGNMSTARDRDGASAERLRSDSIFQKRDGKAVIRSSVREFLASEAMFHLGIPTSRAASLIISDDPVWRDQFYDGNPRKERAACPAFSAILVSDWIVGNTSKEWRNWSLEVQ</sequence>
<dbReference type="STRING" id="307972.A0A2G8KPD5"/>
<name>A0A2G8KPD5_STIJA</name>
<evidence type="ECO:0000313" key="12">
    <source>
        <dbReference type="Proteomes" id="UP000230750"/>
    </source>
</evidence>
<evidence type="ECO:0000256" key="6">
    <source>
        <dbReference type="ARBA" id="ARBA00022741"/>
    </source>
</evidence>
<evidence type="ECO:0000313" key="11">
    <source>
        <dbReference type="EMBL" id="PIK49873.1"/>
    </source>
</evidence>
<dbReference type="PANTHER" id="PTHR12153">
    <property type="entry name" value="SELENOPROTEIN O"/>
    <property type="match status" value="1"/>
</dbReference>
<dbReference type="PANTHER" id="PTHR12153:SF18">
    <property type="entry name" value="SELENOPROTEIN O"/>
    <property type="match status" value="1"/>
</dbReference>
<dbReference type="GO" id="GO:0005524">
    <property type="term" value="F:ATP binding"/>
    <property type="evidence" value="ECO:0007669"/>
    <property type="project" value="UniProtKB-KW"/>
</dbReference>
<dbReference type="EMBL" id="MRZV01000443">
    <property type="protein sequence ID" value="PIK49873.1"/>
    <property type="molecule type" value="Genomic_DNA"/>
</dbReference>
<organism evidence="11 12">
    <name type="scientific">Stichopus japonicus</name>
    <name type="common">Sea cucumber</name>
    <dbReference type="NCBI Taxonomy" id="307972"/>
    <lineage>
        <taxon>Eukaryota</taxon>
        <taxon>Metazoa</taxon>
        <taxon>Echinodermata</taxon>
        <taxon>Eleutherozoa</taxon>
        <taxon>Echinozoa</taxon>
        <taxon>Holothuroidea</taxon>
        <taxon>Aspidochirotacea</taxon>
        <taxon>Aspidochirotida</taxon>
        <taxon>Stichopodidae</taxon>
        <taxon>Apostichopus</taxon>
    </lineage>
</organism>
<keyword evidence="7" id="KW-0067">ATP-binding</keyword>
<keyword evidence="3" id="KW-0808">Transferase</keyword>
<dbReference type="GO" id="GO:0046872">
    <property type="term" value="F:metal ion binding"/>
    <property type="evidence" value="ECO:0007669"/>
    <property type="project" value="UniProtKB-KW"/>
</dbReference>
<feature type="signal peptide" evidence="10">
    <location>
        <begin position="1"/>
        <end position="33"/>
    </location>
</feature>
<comment type="caution">
    <text evidence="11">The sequence shown here is derived from an EMBL/GenBank/DDBJ whole genome shotgun (WGS) entry which is preliminary data.</text>
</comment>
<evidence type="ECO:0000256" key="2">
    <source>
        <dbReference type="ARBA" id="ARBA00009747"/>
    </source>
</evidence>
<keyword evidence="8" id="KW-0460">Magnesium</keyword>
<accession>A0A2G8KPD5</accession>
<dbReference type="AlphaFoldDB" id="A0A2G8KPD5"/>
<comment type="similarity">
    <text evidence="2">Belongs to the SELO family.</text>
</comment>
<evidence type="ECO:0000256" key="9">
    <source>
        <dbReference type="ARBA" id="ARBA00031547"/>
    </source>
</evidence>
<keyword evidence="10" id="KW-0732">Signal</keyword>
<protein>
    <recommendedName>
        <fullName evidence="9">Selenoprotein O</fullName>
    </recommendedName>
</protein>
<evidence type="ECO:0000256" key="8">
    <source>
        <dbReference type="ARBA" id="ARBA00022842"/>
    </source>
</evidence>
<keyword evidence="12" id="KW-1185">Reference proteome</keyword>
<dbReference type="GO" id="GO:0016779">
    <property type="term" value="F:nucleotidyltransferase activity"/>
    <property type="evidence" value="ECO:0007669"/>
    <property type="project" value="UniProtKB-KW"/>
</dbReference>
<reference evidence="11 12" key="1">
    <citation type="journal article" date="2017" name="PLoS Biol.">
        <title>The sea cucumber genome provides insights into morphological evolution and visceral regeneration.</title>
        <authorList>
            <person name="Zhang X."/>
            <person name="Sun L."/>
            <person name="Yuan J."/>
            <person name="Sun Y."/>
            <person name="Gao Y."/>
            <person name="Zhang L."/>
            <person name="Li S."/>
            <person name="Dai H."/>
            <person name="Hamel J.F."/>
            <person name="Liu C."/>
            <person name="Yu Y."/>
            <person name="Liu S."/>
            <person name="Lin W."/>
            <person name="Guo K."/>
            <person name="Jin S."/>
            <person name="Xu P."/>
            <person name="Storey K.B."/>
            <person name="Huan P."/>
            <person name="Zhang T."/>
            <person name="Zhou Y."/>
            <person name="Zhang J."/>
            <person name="Lin C."/>
            <person name="Li X."/>
            <person name="Xing L."/>
            <person name="Huo D."/>
            <person name="Sun M."/>
            <person name="Wang L."/>
            <person name="Mercier A."/>
            <person name="Li F."/>
            <person name="Yang H."/>
            <person name="Xiang J."/>
        </authorList>
    </citation>
    <scope>NUCLEOTIDE SEQUENCE [LARGE SCALE GENOMIC DNA]</scope>
    <source>
        <strain evidence="11">Shaxun</strain>
        <tissue evidence="11">Muscle</tissue>
    </source>
</reference>
<keyword evidence="4" id="KW-0548">Nucleotidyltransferase</keyword>
<evidence type="ECO:0000256" key="10">
    <source>
        <dbReference type="SAM" id="SignalP"/>
    </source>
</evidence>
<dbReference type="OrthoDB" id="10254721at2759"/>
<dbReference type="InterPro" id="IPR003846">
    <property type="entry name" value="SelO"/>
</dbReference>
<dbReference type="Pfam" id="PF02696">
    <property type="entry name" value="SelO"/>
    <property type="match status" value="1"/>
</dbReference>
<comment type="cofactor">
    <cofactor evidence="1">
        <name>Mg(2+)</name>
        <dbReference type="ChEBI" id="CHEBI:18420"/>
    </cofactor>
</comment>
<evidence type="ECO:0000256" key="1">
    <source>
        <dbReference type="ARBA" id="ARBA00001946"/>
    </source>
</evidence>
<keyword evidence="5" id="KW-0479">Metal-binding</keyword>
<evidence type="ECO:0000256" key="7">
    <source>
        <dbReference type="ARBA" id="ARBA00022840"/>
    </source>
</evidence>
<dbReference type="Proteomes" id="UP000230750">
    <property type="component" value="Unassembled WGS sequence"/>
</dbReference>
<keyword evidence="6" id="KW-0547">Nucleotide-binding</keyword>
<evidence type="ECO:0000256" key="4">
    <source>
        <dbReference type="ARBA" id="ARBA00022695"/>
    </source>
</evidence>
<evidence type="ECO:0000256" key="5">
    <source>
        <dbReference type="ARBA" id="ARBA00022723"/>
    </source>
</evidence>
<evidence type="ECO:0000256" key="3">
    <source>
        <dbReference type="ARBA" id="ARBA00022679"/>
    </source>
</evidence>
<proteinExistence type="inferred from homology"/>